<proteinExistence type="predicted"/>
<reference evidence="1" key="2">
    <citation type="submission" date="2020-09" db="EMBL/GenBank/DDBJ databases">
        <authorList>
            <person name="Sun Q."/>
            <person name="Zhou Y."/>
        </authorList>
    </citation>
    <scope>NUCLEOTIDE SEQUENCE</scope>
    <source>
        <strain evidence="1">CGMCC 1.12751</strain>
    </source>
</reference>
<comment type="caution">
    <text evidence="1">The sequence shown here is derived from an EMBL/GenBank/DDBJ whole genome shotgun (WGS) entry which is preliminary data.</text>
</comment>
<dbReference type="RefSeq" id="WP_188463971.1">
    <property type="nucleotide sequence ID" value="NZ_BMFQ01000002.1"/>
</dbReference>
<reference evidence="1" key="1">
    <citation type="journal article" date="2014" name="Int. J. Syst. Evol. Microbiol.">
        <title>Complete genome sequence of Corynebacterium casei LMG S-19264T (=DSM 44701T), isolated from a smear-ripened cheese.</title>
        <authorList>
            <consortium name="US DOE Joint Genome Institute (JGI-PGF)"/>
            <person name="Walter F."/>
            <person name="Albersmeier A."/>
            <person name="Kalinowski J."/>
            <person name="Ruckert C."/>
        </authorList>
    </citation>
    <scope>NUCLEOTIDE SEQUENCE</scope>
    <source>
        <strain evidence="1">CGMCC 1.12751</strain>
    </source>
</reference>
<accession>A0A917GHN5</accession>
<protein>
    <submittedName>
        <fullName evidence="1">Uncharacterized protein</fullName>
    </submittedName>
</protein>
<evidence type="ECO:0000313" key="1">
    <source>
        <dbReference type="EMBL" id="GGG46790.1"/>
    </source>
</evidence>
<name>A0A917GHN5_9FLAO</name>
<dbReference type="AlphaFoldDB" id="A0A917GHN5"/>
<sequence>MDNSLKIVSKIPIIELWSAEELIEAKRERYLTKDELTEILKKYPVEFVIASLGENLKWIPVNKCFENWRSKIKDHVTNKNDRINLEEFPKEFAYIASEWSGNIQTPIILLEKYH</sequence>
<gene>
    <name evidence="1" type="ORF">GCM10010976_17790</name>
</gene>
<dbReference type="EMBL" id="BMFQ01000002">
    <property type="protein sequence ID" value="GGG46790.1"/>
    <property type="molecule type" value="Genomic_DNA"/>
</dbReference>
<evidence type="ECO:0000313" key="2">
    <source>
        <dbReference type="Proteomes" id="UP000625976"/>
    </source>
</evidence>
<organism evidence="1 2">
    <name type="scientific">Bizionia arctica</name>
    <dbReference type="NCBI Taxonomy" id="1495645"/>
    <lineage>
        <taxon>Bacteria</taxon>
        <taxon>Pseudomonadati</taxon>
        <taxon>Bacteroidota</taxon>
        <taxon>Flavobacteriia</taxon>
        <taxon>Flavobacteriales</taxon>
        <taxon>Flavobacteriaceae</taxon>
        <taxon>Bizionia</taxon>
    </lineage>
</organism>
<dbReference type="Proteomes" id="UP000625976">
    <property type="component" value="Unassembled WGS sequence"/>
</dbReference>
<keyword evidence="2" id="KW-1185">Reference proteome</keyword>